<accession>A0A8X7XTD9</accession>
<dbReference type="EMBL" id="JAAWWB010000036">
    <property type="protein sequence ID" value="KAG6739918.1"/>
    <property type="molecule type" value="Genomic_DNA"/>
</dbReference>
<protein>
    <submittedName>
        <fullName evidence="2">Uncharacterized protein</fullName>
    </submittedName>
</protein>
<organism evidence="2 3">
    <name type="scientific">Populus tomentosa</name>
    <name type="common">Chinese white poplar</name>
    <dbReference type="NCBI Taxonomy" id="118781"/>
    <lineage>
        <taxon>Eukaryota</taxon>
        <taxon>Viridiplantae</taxon>
        <taxon>Streptophyta</taxon>
        <taxon>Embryophyta</taxon>
        <taxon>Tracheophyta</taxon>
        <taxon>Spermatophyta</taxon>
        <taxon>Magnoliopsida</taxon>
        <taxon>eudicotyledons</taxon>
        <taxon>Gunneridae</taxon>
        <taxon>Pentapetalae</taxon>
        <taxon>rosids</taxon>
        <taxon>fabids</taxon>
        <taxon>Malpighiales</taxon>
        <taxon>Salicaceae</taxon>
        <taxon>Saliceae</taxon>
        <taxon>Populus</taxon>
    </lineage>
</organism>
<evidence type="ECO:0000313" key="3">
    <source>
        <dbReference type="Proteomes" id="UP000886885"/>
    </source>
</evidence>
<dbReference type="OrthoDB" id="1903945at2759"/>
<feature type="transmembrane region" description="Helical" evidence="1">
    <location>
        <begin position="44"/>
        <end position="64"/>
    </location>
</feature>
<keyword evidence="3" id="KW-1185">Reference proteome</keyword>
<keyword evidence="1" id="KW-0472">Membrane</keyword>
<evidence type="ECO:0000256" key="1">
    <source>
        <dbReference type="SAM" id="Phobius"/>
    </source>
</evidence>
<evidence type="ECO:0000313" key="2">
    <source>
        <dbReference type="EMBL" id="KAG6739918.1"/>
    </source>
</evidence>
<dbReference type="AlphaFoldDB" id="A0A8X7XTD9"/>
<sequence length="148" mass="16774">MFHLLNAKGSCSLFDEYPSASVTLINDHYFAEHIMSTVAGFVHWYPGLITLMVDLPVAAAGFAWKKDSCKLELKRFRWVLSSLHTANNNTSLKEISSRVLGQEAILCKEGNCIGTMKKRSVSKKSSHHWLPSIHEDYCGPRHHKSRHH</sequence>
<reference evidence="2" key="1">
    <citation type="journal article" date="2020" name="bioRxiv">
        <title>Hybrid origin of Populus tomentosa Carr. identified through genome sequencing and phylogenomic analysis.</title>
        <authorList>
            <person name="An X."/>
            <person name="Gao K."/>
            <person name="Chen Z."/>
            <person name="Li J."/>
            <person name="Yang X."/>
            <person name="Yang X."/>
            <person name="Zhou J."/>
            <person name="Guo T."/>
            <person name="Zhao T."/>
            <person name="Huang S."/>
            <person name="Miao D."/>
            <person name="Khan W.U."/>
            <person name="Rao P."/>
            <person name="Ye M."/>
            <person name="Lei B."/>
            <person name="Liao W."/>
            <person name="Wang J."/>
            <person name="Ji L."/>
            <person name="Li Y."/>
            <person name="Guo B."/>
            <person name="Mustafa N.S."/>
            <person name="Li S."/>
            <person name="Yun Q."/>
            <person name="Keller S.R."/>
            <person name="Mao J."/>
            <person name="Zhang R."/>
            <person name="Strauss S.H."/>
        </authorList>
    </citation>
    <scope>NUCLEOTIDE SEQUENCE</scope>
    <source>
        <strain evidence="2">GM15</strain>
        <tissue evidence="2">Leaf</tissue>
    </source>
</reference>
<proteinExistence type="predicted"/>
<gene>
    <name evidence="2" type="ORF">POTOM_057539</name>
</gene>
<keyword evidence="1" id="KW-1133">Transmembrane helix</keyword>
<dbReference type="Proteomes" id="UP000886885">
    <property type="component" value="Chromosome 18D"/>
</dbReference>
<name>A0A8X7XTD9_POPTO</name>
<keyword evidence="1" id="KW-0812">Transmembrane</keyword>
<comment type="caution">
    <text evidence="2">The sequence shown here is derived from an EMBL/GenBank/DDBJ whole genome shotgun (WGS) entry which is preliminary data.</text>
</comment>